<evidence type="ECO:0000313" key="2">
    <source>
        <dbReference type="EMBL" id="KUF10049.1"/>
    </source>
</evidence>
<evidence type="ECO:0008006" key="4">
    <source>
        <dbReference type="Google" id="ProtNLM"/>
    </source>
</evidence>
<evidence type="ECO:0000256" key="1">
    <source>
        <dbReference type="SAM" id="Phobius"/>
    </source>
</evidence>
<feature type="transmembrane region" description="Helical" evidence="1">
    <location>
        <begin position="103"/>
        <end position="120"/>
    </location>
</feature>
<keyword evidence="1" id="KW-0812">Transmembrane</keyword>
<reference evidence="2 3" key="1">
    <citation type="submission" date="2015-12" db="EMBL/GenBank/DDBJ databases">
        <authorList>
            <person name="Shamseldin A."/>
            <person name="Moawad H."/>
            <person name="Abd El-Rahim W.M."/>
            <person name="Sadowsky M.J."/>
        </authorList>
    </citation>
    <scope>NUCLEOTIDE SEQUENCE [LARGE SCALE GENOMIC DNA]</scope>
    <source>
        <strain evidence="2 3">SJ5A-1</strain>
    </source>
</reference>
<evidence type="ECO:0000313" key="3">
    <source>
        <dbReference type="Proteomes" id="UP000054396"/>
    </source>
</evidence>
<feature type="transmembrane region" description="Helical" evidence="1">
    <location>
        <begin position="150"/>
        <end position="168"/>
    </location>
</feature>
<keyword evidence="1" id="KW-1133">Transmembrane helix</keyword>
<organism evidence="2 3">
    <name type="scientific">Pseudoponticoccus marisrubri</name>
    <dbReference type="NCBI Taxonomy" id="1685382"/>
    <lineage>
        <taxon>Bacteria</taxon>
        <taxon>Pseudomonadati</taxon>
        <taxon>Pseudomonadota</taxon>
        <taxon>Alphaproteobacteria</taxon>
        <taxon>Rhodobacterales</taxon>
        <taxon>Roseobacteraceae</taxon>
        <taxon>Pseudoponticoccus</taxon>
    </lineage>
</organism>
<feature type="transmembrane region" description="Helical" evidence="1">
    <location>
        <begin position="58"/>
        <end position="82"/>
    </location>
</feature>
<name>A0A0W7WHI2_9RHOB</name>
<keyword evidence="1" id="KW-0472">Membrane</keyword>
<protein>
    <recommendedName>
        <fullName evidence="4">Tripartite tricarboxylate transporter TctB</fullName>
    </recommendedName>
</protein>
<proteinExistence type="predicted"/>
<comment type="caution">
    <text evidence="2">The sequence shown here is derived from an EMBL/GenBank/DDBJ whole genome shotgun (WGS) entry which is preliminary data.</text>
</comment>
<gene>
    <name evidence="2" type="ORF">AVJ23_15020</name>
</gene>
<dbReference type="RefSeq" id="WP_058863025.1">
    <property type="nucleotide sequence ID" value="NZ_LPXO01000009.1"/>
</dbReference>
<accession>A0A0W7WHI2</accession>
<feature type="transmembrane region" description="Helical" evidence="1">
    <location>
        <begin position="20"/>
        <end position="38"/>
    </location>
</feature>
<keyword evidence="3" id="KW-1185">Reference proteome</keyword>
<dbReference type="STRING" id="1685382.AVJ23_15020"/>
<feature type="transmembrane region" description="Helical" evidence="1">
    <location>
        <begin position="180"/>
        <end position="196"/>
    </location>
</feature>
<sequence>MQVSSEAEAEARAQLRARDFWSALALIALSLFFLWRTLDIPLGGANSAGVNSAAWYTSAAMVPLGLFGALFCLSLVLLGISIRSGGAARALSAAGLGWSGAEIARFSALALMLLAYIAALVPRVDFILASALLITAMIAAFHGRAQPRPLVPLLAMGAAALPALVLYFPRASWGQHGDDWVTLALLVALTLWHQWTGPRGPARRLTPVLAVGVPLLLVCAMAFGFRQNVPNRGGLIFSQIEYGYYVHLRPVWRS</sequence>
<feature type="transmembrane region" description="Helical" evidence="1">
    <location>
        <begin position="126"/>
        <end position="143"/>
    </location>
</feature>
<feature type="transmembrane region" description="Helical" evidence="1">
    <location>
        <begin position="208"/>
        <end position="225"/>
    </location>
</feature>
<dbReference type="AlphaFoldDB" id="A0A0W7WHI2"/>
<dbReference type="EMBL" id="LPXO01000009">
    <property type="protein sequence ID" value="KUF10049.1"/>
    <property type="molecule type" value="Genomic_DNA"/>
</dbReference>
<dbReference type="Proteomes" id="UP000054396">
    <property type="component" value="Unassembled WGS sequence"/>
</dbReference>